<dbReference type="Proteomes" id="UP000318538">
    <property type="component" value="Chromosome"/>
</dbReference>
<evidence type="ECO:0000313" key="8">
    <source>
        <dbReference type="EMBL" id="QDT04456.1"/>
    </source>
</evidence>
<evidence type="ECO:0000256" key="1">
    <source>
        <dbReference type="ARBA" id="ARBA00004141"/>
    </source>
</evidence>
<feature type="region of interest" description="Disordered" evidence="5">
    <location>
        <begin position="167"/>
        <end position="199"/>
    </location>
</feature>
<dbReference type="InterPro" id="IPR002810">
    <property type="entry name" value="NfeD-like_C"/>
</dbReference>
<sequence length="199" mass="21338">MPLLYSVLLLLLFYLLLVGEFLLPTGGLMGFAAVAALISMLVIAFSHSMAAGVTMSIIVLISSPILMFGLVRIWPHTPIGRRMLNRRPGELASPPTARTTRSGIPLDKLVGRTGIAKSDLLPSGMILIDGEKLDACSIGMPIEAGHSVIVTRFVAGRIQVRRLTEEEQQSAATDSIGDSMVVPQSPPSLEQSLESLDFD</sequence>
<dbReference type="Gene3D" id="2.40.50.140">
    <property type="entry name" value="Nucleic acid-binding proteins"/>
    <property type="match status" value="1"/>
</dbReference>
<dbReference type="InterPro" id="IPR012340">
    <property type="entry name" value="NA-bd_OB-fold"/>
</dbReference>
<dbReference type="SUPFAM" id="SSF141322">
    <property type="entry name" value="NfeD domain-like"/>
    <property type="match status" value="1"/>
</dbReference>
<dbReference type="OrthoDB" id="283587at2"/>
<evidence type="ECO:0000256" key="4">
    <source>
        <dbReference type="ARBA" id="ARBA00023136"/>
    </source>
</evidence>
<keyword evidence="2 6" id="KW-0812">Transmembrane</keyword>
<protein>
    <recommendedName>
        <fullName evidence="7">NfeD-like C-terminal domain-containing protein</fullName>
    </recommendedName>
</protein>
<keyword evidence="4 6" id="KW-0472">Membrane</keyword>
<accession>A0A517NBE8</accession>
<feature type="compositionally biased region" description="Low complexity" evidence="5">
    <location>
        <begin position="187"/>
        <end position="199"/>
    </location>
</feature>
<organism evidence="8 9">
    <name type="scientific">Rubripirellula lacrimiformis</name>
    <dbReference type="NCBI Taxonomy" id="1930273"/>
    <lineage>
        <taxon>Bacteria</taxon>
        <taxon>Pseudomonadati</taxon>
        <taxon>Planctomycetota</taxon>
        <taxon>Planctomycetia</taxon>
        <taxon>Pirellulales</taxon>
        <taxon>Pirellulaceae</taxon>
        <taxon>Rubripirellula</taxon>
    </lineage>
</organism>
<keyword evidence="9" id="KW-1185">Reference proteome</keyword>
<feature type="transmembrane region" description="Helical" evidence="6">
    <location>
        <begin position="6"/>
        <end position="23"/>
    </location>
</feature>
<dbReference type="PANTHER" id="PTHR33507:SF4">
    <property type="entry name" value="NODULATION COMPETITIVENESS PROTEIN NFED"/>
    <property type="match status" value="1"/>
</dbReference>
<evidence type="ECO:0000256" key="6">
    <source>
        <dbReference type="SAM" id="Phobius"/>
    </source>
</evidence>
<feature type="transmembrane region" description="Helical" evidence="6">
    <location>
        <begin position="53"/>
        <end position="74"/>
    </location>
</feature>
<feature type="domain" description="NfeD-like C-terminal" evidence="7">
    <location>
        <begin position="107"/>
        <end position="162"/>
    </location>
</feature>
<name>A0A517NBE8_9BACT</name>
<evidence type="ECO:0000256" key="2">
    <source>
        <dbReference type="ARBA" id="ARBA00022692"/>
    </source>
</evidence>
<reference evidence="8 9" key="1">
    <citation type="submission" date="2019-02" db="EMBL/GenBank/DDBJ databases">
        <title>Deep-cultivation of Planctomycetes and their phenomic and genomic characterization uncovers novel biology.</title>
        <authorList>
            <person name="Wiegand S."/>
            <person name="Jogler M."/>
            <person name="Boedeker C."/>
            <person name="Pinto D."/>
            <person name="Vollmers J."/>
            <person name="Rivas-Marin E."/>
            <person name="Kohn T."/>
            <person name="Peeters S.H."/>
            <person name="Heuer A."/>
            <person name="Rast P."/>
            <person name="Oberbeckmann S."/>
            <person name="Bunk B."/>
            <person name="Jeske O."/>
            <person name="Meyerdierks A."/>
            <person name="Storesund J.E."/>
            <person name="Kallscheuer N."/>
            <person name="Luecker S."/>
            <person name="Lage O.M."/>
            <person name="Pohl T."/>
            <person name="Merkel B.J."/>
            <person name="Hornburger P."/>
            <person name="Mueller R.-W."/>
            <person name="Bruemmer F."/>
            <person name="Labrenz M."/>
            <person name="Spormann A.M."/>
            <person name="Op den Camp H."/>
            <person name="Overmann J."/>
            <person name="Amann R."/>
            <person name="Jetten M.S.M."/>
            <person name="Mascher T."/>
            <person name="Medema M.H."/>
            <person name="Devos D.P."/>
            <person name="Kaster A.-K."/>
            <person name="Ovreas L."/>
            <person name="Rohde M."/>
            <person name="Galperin M.Y."/>
            <person name="Jogler C."/>
        </authorList>
    </citation>
    <scope>NUCLEOTIDE SEQUENCE [LARGE SCALE GENOMIC DNA]</scope>
    <source>
        <strain evidence="8 9">K22_7</strain>
    </source>
</reference>
<dbReference type="AlphaFoldDB" id="A0A517NBE8"/>
<evidence type="ECO:0000259" key="7">
    <source>
        <dbReference type="Pfam" id="PF01957"/>
    </source>
</evidence>
<dbReference type="GO" id="GO:0016020">
    <property type="term" value="C:membrane"/>
    <property type="evidence" value="ECO:0007669"/>
    <property type="project" value="UniProtKB-SubCell"/>
</dbReference>
<dbReference type="RefSeq" id="WP_145170073.1">
    <property type="nucleotide sequence ID" value="NZ_CP036525.1"/>
</dbReference>
<feature type="transmembrane region" description="Helical" evidence="6">
    <location>
        <begin position="28"/>
        <end position="47"/>
    </location>
</feature>
<evidence type="ECO:0000256" key="3">
    <source>
        <dbReference type="ARBA" id="ARBA00022989"/>
    </source>
</evidence>
<evidence type="ECO:0000313" key="9">
    <source>
        <dbReference type="Proteomes" id="UP000318538"/>
    </source>
</evidence>
<gene>
    <name evidence="8" type="ORF">K227x_28470</name>
</gene>
<keyword evidence="3 6" id="KW-1133">Transmembrane helix</keyword>
<evidence type="ECO:0000256" key="5">
    <source>
        <dbReference type="SAM" id="MobiDB-lite"/>
    </source>
</evidence>
<proteinExistence type="predicted"/>
<dbReference type="Pfam" id="PF01957">
    <property type="entry name" value="NfeD"/>
    <property type="match status" value="1"/>
</dbReference>
<dbReference type="KEGG" id="rlc:K227x_28470"/>
<comment type="subcellular location">
    <subcellularLocation>
        <location evidence="1">Membrane</location>
        <topology evidence="1">Multi-pass membrane protein</topology>
    </subcellularLocation>
</comment>
<dbReference type="InterPro" id="IPR052165">
    <property type="entry name" value="Membrane_assoc_protease"/>
</dbReference>
<dbReference type="PANTHER" id="PTHR33507">
    <property type="entry name" value="INNER MEMBRANE PROTEIN YBBJ"/>
    <property type="match status" value="1"/>
</dbReference>
<dbReference type="EMBL" id="CP036525">
    <property type="protein sequence ID" value="QDT04456.1"/>
    <property type="molecule type" value="Genomic_DNA"/>
</dbReference>